<comment type="caution">
    <text evidence="2">The sequence shown here is derived from an EMBL/GenBank/DDBJ whole genome shotgun (WGS) entry which is preliminary data.</text>
</comment>
<accession>A0A2S6CFS4</accession>
<reference evidence="3" key="1">
    <citation type="journal article" date="2017" name="bioRxiv">
        <title>Conservation of a gene cluster reveals novel cercosporin biosynthetic mechanisms and extends production to the genus Colletotrichum.</title>
        <authorList>
            <person name="de Jonge R."/>
            <person name="Ebert M.K."/>
            <person name="Huitt-Roehl C.R."/>
            <person name="Pal P."/>
            <person name="Suttle J.C."/>
            <person name="Spanner R.E."/>
            <person name="Neubauer J.D."/>
            <person name="Jurick W.M.II."/>
            <person name="Stott K.A."/>
            <person name="Secor G.A."/>
            <person name="Thomma B.P.H.J."/>
            <person name="Van de Peer Y."/>
            <person name="Townsend C.A."/>
            <person name="Bolton M.D."/>
        </authorList>
    </citation>
    <scope>NUCLEOTIDE SEQUENCE [LARGE SCALE GENOMIC DNA]</scope>
    <source>
        <strain evidence="3">CBS538.71</strain>
    </source>
</reference>
<keyword evidence="3" id="KW-1185">Reference proteome</keyword>
<evidence type="ECO:0000256" key="1">
    <source>
        <dbReference type="SAM" id="MobiDB-lite"/>
    </source>
</evidence>
<feature type="compositionally biased region" description="Gly residues" evidence="1">
    <location>
        <begin position="333"/>
        <end position="344"/>
    </location>
</feature>
<feature type="compositionally biased region" description="Polar residues" evidence="1">
    <location>
        <begin position="166"/>
        <end position="183"/>
    </location>
</feature>
<gene>
    <name evidence="2" type="ORF">CBER1_03552</name>
</gene>
<dbReference type="AlphaFoldDB" id="A0A2S6CFS4"/>
<feature type="region of interest" description="Disordered" evidence="1">
    <location>
        <begin position="163"/>
        <end position="185"/>
    </location>
</feature>
<feature type="compositionally biased region" description="Low complexity" evidence="1">
    <location>
        <begin position="345"/>
        <end position="357"/>
    </location>
</feature>
<evidence type="ECO:0000313" key="3">
    <source>
        <dbReference type="Proteomes" id="UP000237631"/>
    </source>
</evidence>
<feature type="region of interest" description="Disordered" evidence="1">
    <location>
        <begin position="101"/>
        <end position="141"/>
    </location>
</feature>
<feature type="compositionally biased region" description="Polar residues" evidence="1">
    <location>
        <begin position="212"/>
        <end position="228"/>
    </location>
</feature>
<dbReference type="OrthoDB" id="3867271at2759"/>
<protein>
    <submittedName>
        <fullName evidence="2">Uncharacterized protein</fullName>
    </submittedName>
</protein>
<proteinExistence type="predicted"/>
<feature type="compositionally biased region" description="Basic residues" evidence="1">
    <location>
        <begin position="113"/>
        <end position="129"/>
    </location>
</feature>
<sequence length="401" mass="43880">MACELGTSPFADSGFDDSWLKTGTGSNDLDSIRAFNANLEPQSSGVVDLSQTFSSDAAAQPSSQSAYNFNTTANTDLNQAICPSPVYEAYPPTFTNNNPASPYFRSVENNNGVKHHTSSLRHEHHGHRRSVSEPPGMPHQPAMMFHRDEHYLGSPIAPLKVKALKSQPSHKSNRSQPYPTLTRKSVRQQMPSYPHPMQHPYQHQQGFRPSVHRSQTQPARQYAPTSTPMMSPQQYMNMSPPAPAPAQQQNCFSQPQHMASPRPQIPMLPEQNSFIQSTSRVCTPAAIDPALSTPSPPGSGKRPQLATLNIPMTVDELRAMIFETVKEAVSGTVGDGGSGNGSGGDVQSTEQLQQTEEQALGEEFERLIKHEGCSEGPRAVQIEETEDIEAFLGVEHVEKSD</sequence>
<name>A0A2S6CFS4_9PEZI</name>
<dbReference type="EMBL" id="PNEN01000451">
    <property type="protein sequence ID" value="PPJ58596.1"/>
    <property type="molecule type" value="Genomic_DNA"/>
</dbReference>
<feature type="region of interest" description="Disordered" evidence="1">
    <location>
        <begin position="198"/>
        <end position="228"/>
    </location>
</feature>
<dbReference type="Proteomes" id="UP000237631">
    <property type="component" value="Unassembled WGS sequence"/>
</dbReference>
<evidence type="ECO:0000313" key="2">
    <source>
        <dbReference type="EMBL" id="PPJ58596.1"/>
    </source>
</evidence>
<organism evidence="2 3">
    <name type="scientific">Cercospora berteroae</name>
    <dbReference type="NCBI Taxonomy" id="357750"/>
    <lineage>
        <taxon>Eukaryota</taxon>
        <taxon>Fungi</taxon>
        <taxon>Dikarya</taxon>
        <taxon>Ascomycota</taxon>
        <taxon>Pezizomycotina</taxon>
        <taxon>Dothideomycetes</taxon>
        <taxon>Dothideomycetidae</taxon>
        <taxon>Mycosphaerellales</taxon>
        <taxon>Mycosphaerellaceae</taxon>
        <taxon>Cercospora</taxon>
    </lineage>
</organism>
<feature type="region of interest" description="Disordered" evidence="1">
    <location>
        <begin position="332"/>
        <end position="357"/>
    </location>
</feature>